<name>A0A382SL21_9ZZZZ</name>
<protein>
    <recommendedName>
        <fullName evidence="6">Cysteine-rich domain-containing protein</fullName>
    </recommendedName>
</protein>
<proteinExistence type="predicted"/>
<dbReference type="GO" id="GO:0046872">
    <property type="term" value="F:metal ion binding"/>
    <property type="evidence" value="ECO:0007669"/>
    <property type="project" value="UniProtKB-KW"/>
</dbReference>
<accession>A0A382SL21</accession>
<evidence type="ECO:0000313" key="7">
    <source>
        <dbReference type="EMBL" id="SVD09898.1"/>
    </source>
</evidence>
<dbReference type="InterPro" id="IPR004017">
    <property type="entry name" value="Cys_rich_dom"/>
</dbReference>
<evidence type="ECO:0000256" key="1">
    <source>
        <dbReference type="ARBA" id="ARBA00022485"/>
    </source>
</evidence>
<dbReference type="EMBL" id="UINC01129476">
    <property type="protein sequence ID" value="SVD09898.1"/>
    <property type="molecule type" value="Genomic_DNA"/>
</dbReference>
<feature type="domain" description="Cysteine-rich" evidence="6">
    <location>
        <begin position="124"/>
        <end position="209"/>
    </location>
</feature>
<dbReference type="GO" id="GO:0051539">
    <property type="term" value="F:4 iron, 4 sulfur cluster binding"/>
    <property type="evidence" value="ECO:0007669"/>
    <property type="project" value="UniProtKB-KW"/>
</dbReference>
<reference evidence="7" key="1">
    <citation type="submission" date="2018-05" db="EMBL/GenBank/DDBJ databases">
        <authorList>
            <person name="Lanie J.A."/>
            <person name="Ng W.-L."/>
            <person name="Kazmierczak K.M."/>
            <person name="Andrzejewski T.M."/>
            <person name="Davidsen T.M."/>
            <person name="Wayne K.J."/>
            <person name="Tettelin H."/>
            <person name="Glass J.I."/>
            <person name="Rusch D."/>
            <person name="Podicherti R."/>
            <person name="Tsui H.-C.T."/>
            <person name="Winkler M.E."/>
        </authorList>
    </citation>
    <scope>NUCLEOTIDE SEQUENCE</scope>
</reference>
<evidence type="ECO:0000256" key="4">
    <source>
        <dbReference type="ARBA" id="ARBA00023004"/>
    </source>
</evidence>
<keyword evidence="2" id="KW-0479">Metal-binding</keyword>
<keyword evidence="1" id="KW-0004">4Fe-4S</keyword>
<dbReference type="AlphaFoldDB" id="A0A382SL21"/>
<keyword evidence="5" id="KW-0411">Iron-sulfur</keyword>
<feature type="non-terminal residue" evidence="7">
    <location>
        <position position="1"/>
    </location>
</feature>
<keyword evidence="3" id="KW-0677">Repeat</keyword>
<evidence type="ECO:0000256" key="3">
    <source>
        <dbReference type="ARBA" id="ARBA00022737"/>
    </source>
</evidence>
<dbReference type="Pfam" id="PF02754">
    <property type="entry name" value="CCG"/>
    <property type="match status" value="2"/>
</dbReference>
<feature type="domain" description="Cysteine-rich" evidence="6">
    <location>
        <begin position="1"/>
        <end position="80"/>
    </location>
</feature>
<keyword evidence="4" id="KW-0408">Iron</keyword>
<dbReference type="PANTHER" id="PTHR32479:SF17">
    <property type="entry name" value="GLYCOLATE OXIDASE IRON-SULFUR SUBUNIT"/>
    <property type="match status" value="1"/>
</dbReference>
<dbReference type="GO" id="GO:0016491">
    <property type="term" value="F:oxidoreductase activity"/>
    <property type="evidence" value="ECO:0007669"/>
    <property type="project" value="UniProtKB-ARBA"/>
</dbReference>
<organism evidence="7">
    <name type="scientific">marine metagenome</name>
    <dbReference type="NCBI Taxonomy" id="408172"/>
    <lineage>
        <taxon>unclassified sequences</taxon>
        <taxon>metagenomes</taxon>
        <taxon>ecological metagenomes</taxon>
    </lineage>
</organism>
<evidence type="ECO:0000259" key="6">
    <source>
        <dbReference type="Pfam" id="PF02754"/>
    </source>
</evidence>
<evidence type="ECO:0000256" key="5">
    <source>
        <dbReference type="ARBA" id="ARBA00023014"/>
    </source>
</evidence>
<gene>
    <name evidence="7" type="ORF">METZ01_LOCUS362752</name>
</gene>
<evidence type="ECO:0000256" key="2">
    <source>
        <dbReference type="ARBA" id="ARBA00022723"/>
    </source>
</evidence>
<sequence>DGCVMQVMFGDTNQASVNLLTREGWEVCNPQDQACCGALYAHSGQLEKARECARHNIAVFEKYKLDAIVINAAGCGSTLKDYGKLLENDEKWAERARQFSAKVKDLTEWISVSDFRPDVTAEKVTYHDACHLAHPQGITSQPRALVNAVAGKRFVELPEADICCGSAGSYNLTEPEMAARLQKRKIDHIISTGADVVVTSNPGCQLQIQAGLKKAGSNIRAMHIADYLTERGE</sequence>
<dbReference type="PANTHER" id="PTHR32479">
    <property type="entry name" value="GLYCOLATE OXIDASE IRON-SULFUR SUBUNIT"/>
    <property type="match status" value="1"/>
</dbReference>